<proteinExistence type="predicted"/>
<dbReference type="EMBL" id="JAPDGR010000871">
    <property type="protein sequence ID" value="KAJ2986940.1"/>
    <property type="molecule type" value="Genomic_DNA"/>
</dbReference>
<keyword evidence="2" id="KW-1185">Reference proteome</keyword>
<accession>A0ACC1P4W1</accession>
<name>A0ACC1P4W1_9PEZI</name>
<comment type="caution">
    <text evidence="1">The sequence shown here is derived from an EMBL/GenBank/DDBJ whole genome shotgun (WGS) entry which is preliminary data.</text>
</comment>
<organism evidence="1 2">
    <name type="scientific">Xylaria curta</name>
    <dbReference type="NCBI Taxonomy" id="42375"/>
    <lineage>
        <taxon>Eukaryota</taxon>
        <taxon>Fungi</taxon>
        <taxon>Dikarya</taxon>
        <taxon>Ascomycota</taxon>
        <taxon>Pezizomycotina</taxon>
        <taxon>Sordariomycetes</taxon>
        <taxon>Xylariomycetidae</taxon>
        <taxon>Xylariales</taxon>
        <taxon>Xylariaceae</taxon>
        <taxon>Xylaria</taxon>
    </lineage>
</organism>
<evidence type="ECO:0000313" key="1">
    <source>
        <dbReference type="EMBL" id="KAJ2986940.1"/>
    </source>
</evidence>
<dbReference type="Proteomes" id="UP001143856">
    <property type="component" value="Unassembled WGS sequence"/>
</dbReference>
<sequence length="480" mass="53914">MSGSVNWVEGSYEVIAKKLFNETDYETYYLEFDDLDRYGGFEPLRFLPRGKNVVLGLISTKKPELEDPQTIKAGIQMAAKVIADAQGVSYREALDCLGVSPQCGFSSSSLAGGKGMTEDIMWEKLELVKQVADEPPRPDRQQMQHRPTWIWRRYRSRDNRKGRHPVVISPHHATNHGVSHPRATGTFKASLRGIWRMVVRYPVFDVSYDVAIIFTLGSVVWVINGFFAWLPVQWPFTEFAGEVGTGTGITAFIGATIFEIGSVLLMLEAVNEKRTDCFGWALEEALEGYHLLLRPDPEGCAHHHSVRHGLLTTEEPGDGKEGRTWEWWPTWYELKTHYLREIGFLASLSQFIGASVFWISGFTALPSINSRLSTPASNGVYWLPQVVGGTGFIISSWLFMLETQPSWFTPAPKVLGWHIGFWNLVGAFGFTVCGALGFANRNNAAAYGSDLSTFIGSWAFLIGSVIQWYESLEKYPVDFR</sequence>
<reference evidence="1" key="1">
    <citation type="submission" date="2022-10" db="EMBL/GenBank/DDBJ databases">
        <title>Genome Sequence of Xylaria curta.</title>
        <authorList>
            <person name="Buettner E."/>
        </authorList>
    </citation>
    <scope>NUCLEOTIDE SEQUENCE</scope>
    <source>
        <strain evidence="1">Babe10</strain>
    </source>
</reference>
<gene>
    <name evidence="1" type="ORF">NUW58_g4790</name>
</gene>
<protein>
    <submittedName>
        <fullName evidence="1">Uncharacterized protein</fullName>
    </submittedName>
</protein>
<evidence type="ECO:0000313" key="2">
    <source>
        <dbReference type="Proteomes" id="UP001143856"/>
    </source>
</evidence>